<organism evidence="2 3">
    <name type="scientific">Sorangium cellulosum So0157-2</name>
    <dbReference type="NCBI Taxonomy" id="1254432"/>
    <lineage>
        <taxon>Bacteria</taxon>
        <taxon>Pseudomonadati</taxon>
        <taxon>Myxococcota</taxon>
        <taxon>Polyangia</taxon>
        <taxon>Polyangiales</taxon>
        <taxon>Polyangiaceae</taxon>
        <taxon>Sorangium</taxon>
    </lineage>
</organism>
<dbReference type="STRING" id="1254432.SCE1572_37900"/>
<proteinExistence type="predicted"/>
<dbReference type="Gene3D" id="1.10.1060.10">
    <property type="entry name" value="Alpha-helical ferredoxin"/>
    <property type="match status" value="1"/>
</dbReference>
<dbReference type="eggNOG" id="COG0493">
    <property type="taxonomic scope" value="Bacteria"/>
</dbReference>
<dbReference type="KEGG" id="scu:SCE1572_37900"/>
<dbReference type="InterPro" id="IPR023753">
    <property type="entry name" value="FAD/NAD-binding_dom"/>
</dbReference>
<dbReference type="PANTHER" id="PTHR42783:SF3">
    <property type="entry name" value="GLUTAMATE SYNTHASE [NADPH] SMALL CHAIN-RELATED"/>
    <property type="match status" value="1"/>
</dbReference>
<dbReference type="EMBL" id="CP003969">
    <property type="protein sequence ID" value="AGP39765.1"/>
    <property type="molecule type" value="Genomic_DNA"/>
</dbReference>
<dbReference type="SUPFAM" id="SSF51971">
    <property type="entry name" value="Nucleotide-binding domain"/>
    <property type="match status" value="2"/>
</dbReference>
<dbReference type="PANTHER" id="PTHR42783">
    <property type="entry name" value="GLUTAMATE SYNTHASE [NADPH] SMALL CHAIN"/>
    <property type="match status" value="1"/>
</dbReference>
<dbReference type="PRINTS" id="PR00419">
    <property type="entry name" value="ADXRDTASE"/>
</dbReference>
<dbReference type="GO" id="GO:0016491">
    <property type="term" value="F:oxidoreductase activity"/>
    <property type="evidence" value="ECO:0007669"/>
    <property type="project" value="InterPro"/>
</dbReference>
<accession>S4Y6A6</accession>
<gene>
    <name evidence="2" type="ORF">SCE1572_37900</name>
</gene>
<dbReference type="Pfam" id="PF14691">
    <property type="entry name" value="Fer4_20"/>
    <property type="match status" value="1"/>
</dbReference>
<evidence type="ECO:0000313" key="3">
    <source>
        <dbReference type="Proteomes" id="UP000014803"/>
    </source>
</evidence>
<dbReference type="HOGENOM" id="CLU_000422_3_3_7"/>
<protein>
    <submittedName>
        <fullName evidence="2">Glutamate synthase</fullName>
    </submittedName>
</protein>
<sequence length="470" mass="49009">MSQDPSRLSPLPSGRIEERFEDKSPRYTEAEAIAEANRCLYCVDAPCVRACPTSIDIPSFIRKIATGQVKGAARTILTANLLGQSCGQACPVEVLCAGDCVYNAWGREPIAIGRLQRYAVESALARDPRLFRAKPPTGKRVALVGAGPASIAAAGYLALEGHRAVIFEQKAIPGGLNTLGIAPYKMKGHEALRELEWVLSLGDVELRTGVSVVERAAAPGEVSAGDLIAGYDAVFLGLGLGADARLGIPGEDGEGVVGATAFIERLKADPRLDLAGVRRAAVVGGGNTALDVAHELALLGVDVAIVYRRSEAEMSGYAHELEGARVAGARLVENRVPVEVVREGGRVVALRVAPAERLWADARREAQGPAPVAEELVPADLVAVAIGQSRATRVALAFEGVSLDARGRVLVDPATHRTGNPRVYSGGDCVNGGKEVVNAVAEAKIAARAMHEAMMTRAGGAAPGPAPQGS</sequence>
<dbReference type="PATRIC" id="fig|1254432.3.peg.8589"/>
<dbReference type="InterPro" id="IPR036188">
    <property type="entry name" value="FAD/NAD-bd_sf"/>
</dbReference>
<evidence type="ECO:0000259" key="1">
    <source>
        <dbReference type="PROSITE" id="PS51379"/>
    </source>
</evidence>
<feature type="domain" description="4Fe-4S ferredoxin-type" evidence="1">
    <location>
        <begin position="30"/>
        <end position="60"/>
    </location>
</feature>
<dbReference type="InterPro" id="IPR017896">
    <property type="entry name" value="4Fe4S_Fe-S-bd"/>
</dbReference>
<dbReference type="PROSITE" id="PS51379">
    <property type="entry name" value="4FE4S_FER_2"/>
    <property type="match status" value="1"/>
</dbReference>
<dbReference type="OrthoDB" id="9803192at2"/>
<dbReference type="Proteomes" id="UP000014803">
    <property type="component" value="Chromosome"/>
</dbReference>
<dbReference type="InterPro" id="IPR028261">
    <property type="entry name" value="DPD_II"/>
</dbReference>
<name>S4Y6A6_SORCE</name>
<dbReference type="AlphaFoldDB" id="S4Y6A6"/>
<dbReference type="InterPro" id="IPR009051">
    <property type="entry name" value="Helical_ferredxn"/>
</dbReference>
<dbReference type="Pfam" id="PF07992">
    <property type="entry name" value="Pyr_redox_2"/>
    <property type="match status" value="1"/>
</dbReference>
<reference evidence="2 3" key="1">
    <citation type="journal article" date="2013" name="Sci. Rep.">
        <title>Extraordinary expansion of a Sorangium cellulosum genome from an alkaline milieu.</title>
        <authorList>
            <person name="Han K."/>
            <person name="Li Z.F."/>
            <person name="Peng R."/>
            <person name="Zhu L.P."/>
            <person name="Zhou T."/>
            <person name="Wang L.G."/>
            <person name="Li S.G."/>
            <person name="Zhang X.B."/>
            <person name="Hu W."/>
            <person name="Wu Z.H."/>
            <person name="Qin N."/>
            <person name="Li Y.Z."/>
        </authorList>
    </citation>
    <scope>NUCLEOTIDE SEQUENCE [LARGE SCALE GENOMIC DNA]</scope>
    <source>
        <strain evidence="2 3">So0157-2</strain>
    </source>
</reference>
<dbReference type="RefSeq" id="WP_020739461.1">
    <property type="nucleotide sequence ID" value="NC_021658.1"/>
</dbReference>
<evidence type="ECO:0000313" key="2">
    <source>
        <dbReference type="EMBL" id="AGP39765.1"/>
    </source>
</evidence>
<dbReference type="Gene3D" id="3.50.50.60">
    <property type="entry name" value="FAD/NAD(P)-binding domain"/>
    <property type="match status" value="2"/>
</dbReference>
<dbReference type="GO" id="GO:0051536">
    <property type="term" value="F:iron-sulfur cluster binding"/>
    <property type="evidence" value="ECO:0007669"/>
    <property type="project" value="InterPro"/>
</dbReference>
<dbReference type="SUPFAM" id="SSF46548">
    <property type="entry name" value="alpha-helical ferredoxin"/>
    <property type="match status" value="1"/>
</dbReference>